<evidence type="ECO:0008006" key="3">
    <source>
        <dbReference type="Google" id="ProtNLM"/>
    </source>
</evidence>
<keyword evidence="2" id="KW-1185">Reference proteome</keyword>
<name>A0A067TEM9_GALM3</name>
<dbReference type="PANTHER" id="PTHR28037:SF1">
    <property type="entry name" value="ALCOHOL O-ACETYLTRANSFERASE 1-RELATED"/>
    <property type="match status" value="1"/>
</dbReference>
<dbReference type="STRING" id="685588.A0A067TEM9"/>
<evidence type="ECO:0000313" key="2">
    <source>
        <dbReference type="Proteomes" id="UP000027222"/>
    </source>
</evidence>
<dbReference type="InterPro" id="IPR052058">
    <property type="entry name" value="Alcohol_O-acetyltransferase"/>
</dbReference>
<proteinExistence type="predicted"/>
<dbReference type="PANTHER" id="PTHR28037">
    <property type="entry name" value="ALCOHOL O-ACETYLTRANSFERASE 1-RELATED"/>
    <property type="match status" value="1"/>
</dbReference>
<dbReference type="EMBL" id="KL142370">
    <property type="protein sequence ID" value="KDR81680.1"/>
    <property type="molecule type" value="Genomic_DNA"/>
</dbReference>
<dbReference type="OrthoDB" id="3264185at2759"/>
<sequence>MDFSTSSWKRRTGSTTVYERPLGLTELRFYWDGVFERTADTLQHAEVEIDPTKFHEAIHPSNISRTWTDLKLQFPLLGAQAEERDDDSIYFVVSAENLKNCRPGEITFQDIASQHEAGDLVDRMIGQDTLLSENLLACIYVLPRTDLPNYVHLVIHVAHCITDGMSNITILKTFLDRLCQGSPPAPELRQRLSLSVASEDLIPQRKFSVARNRWRKAIANIIVTKRNSRLTGGHTLPRKISQITPYTPADSKSILCSFPIEKSRAIIRNCRENKLTFGNAYPVLGQIALTRVLLRRYLRGELDEEEWNFRKSEPMSSAGPLNLRPLLDKEWIQAGGLSNVCLSIGFYTFSLPFMPLGSASRLRPGVEMPSLESLLSKKRFLLRSKSVKDQAEKYLRHPLFMEFAATSSPARVQSTKVVGVHWRNYKAPPKHLSDKPMSLMEQASAGLVLGNGGSSMGNVDFLLPQNYPLVRQMEPSNPLVQLKTSVTRLRCRPMELYLGAATRRQQLHLSVFWDNNVFNEDLIMEWLDEVRQATDFYLGHEENHQARL</sequence>
<protein>
    <recommendedName>
        <fullName evidence="3">Condensation domain-containing protein</fullName>
    </recommendedName>
</protein>
<dbReference type="AlphaFoldDB" id="A0A067TEM9"/>
<dbReference type="Gene3D" id="3.30.559.10">
    <property type="entry name" value="Chloramphenicol acetyltransferase-like domain"/>
    <property type="match status" value="1"/>
</dbReference>
<dbReference type="InterPro" id="IPR023213">
    <property type="entry name" value="CAT-like_dom_sf"/>
</dbReference>
<gene>
    <name evidence="1" type="ORF">GALMADRAFT_239796</name>
</gene>
<reference evidence="2" key="1">
    <citation type="journal article" date="2014" name="Proc. Natl. Acad. Sci. U.S.A.">
        <title>Extensive sampling of basidiomycete genomes demonstrates inadequacy of the white-rot/brown-rot paradigm for wood decay fungi.</title>
        <authorList>
            <person name="Riley R."/>
            <person name="Salamov A.A."/>
            <person name="Brown D.W."/>
            <person name="Nagy L.G."/>
            <person name="Floudas D."/>
            <person name="Held B.W."/>
            <person name="Levasseur A."/>
            <person name="Lombard V."/>
            <person name="Morin E."/>
            <person name="Otillar R."/>
            <person name="Lindquist E.A."/>
            <person name="Sun H."/>
            <person name="LaButti K.M."/>
            <person name="Schmutz J."/>
            <person name="Jabbour D."/>
            <person name="Luo H."/>
            <person name="Baker S.E."/>
            <person name="Pisabarro A.G."/>
            <person name="Walton J.D."/>
            <person name="Blanchette R.A."/>
            <person name="Henrissat B."/>
            <person name="Martin F."/>
            <person name="Cullen D."/>
            <person name="Hibbett D.S."/>
            <person name="Grigoriev I.V."/>
        </authorList>
    </citation>
    <scope>NUCLEOTIDE SEQUENCE [LARGE SCALE GENOMIC DNA]</scope>
    <source>
        <strain evidence="2">CBS 339.88</strain>
    </source>
</reference>
<dbReference type="Proteomes" id="UP000027222">
    <property type="component" value="Unassembled WGS sequence"/>
</dbReference>
<organism evidence="1 2">
    <name type="scientific">Galerina marginata (strain CBS 339.88)</name>
    <dbReference type="NCBI Taxonomy" id="685588"/>
    <lineage>
        <taxon>Eukaryota</taxon>
        <taxon>Fungi</taxon>
        <taxon>Dikarya</taxon>
        <taxon>Basidiomycota</taxon>
        <taxon>Agaricomycotina</taxon>
        <taxon>Agaricomycetes</taxon>
        <taxon>Agaricomycetidae</taxon>
        <taxon>Agaricales</taxon>
        <taxon>Agaricineae</taxon>
        <taxon>Strophariaceae</taxon>
        <taxon>Galerina</taxon>
    </lineage>
</organism>
<dbReference type="HOGENOM" id="CLU_526946_0_0_1"/>
<accession>A0A067TEM9</accession>
<evidence type="ECO:0000313" key="1">
    <source>
        <dbReference type="EMBL" id="KDR81680.1"/>
    </source>
</evidence>